<evidence type="ECO:0000256" key="5">
    <source>
        <dbReference type="ARBA" id="ARBA00023315"/>
    </source>
</evidence>
<keyword evidence="4" id="KW-0548">Nucleotidyltransferase</keyword>
<dbReference type="GO" id="GO:0019134">
    <property type="term" value="F:glucosamine-1-phosphate N-acetyltransferase activity"/>
    <property type="evidence" value="ECO:0007669"/>
    <property type="project" value="UniProtKB-EC"/>
</dbReference>
<evidence type="ECO:0000256" key="7">
    <source>
        <dbReference type="ARBA" id="ARBA00048493"/>
    </source>
</evidence>
<evidence type="ECO:0000313" key="11">
    <source>
        <dbReference type="Proteomes" id="UP000323917"/>
    </source>
</evidence>
<dbReference type="CDD" id="cd02540">
    <property type="entry name" value="GT2_GlmU_N_bac"/>
    <property type="match status" value="1"/>
</dbReference>
<dbReference type="PANTHER" id="PTHR43584:SF3">
    <property type="entry name" value="BIFUNCTIONAL PROTEIN GLMU"/>
    <property type="match status" value="1"/>
</dbReference>
<comment type="similarity">
    <text evidence="2">In the N-terminal section; belongs to the N-acetylglucosamine-1-phosphate uridyltransferase family.</text>
</comment>
<dbReference type="Proteomes" id="UP000323917">
    <property type="component" value="Chromosome"/>
</dbReference>
<evidence type="ECO:0000256" key="6">
    <source>
        <dbReference type="ARBA" id="ARBA00048247"/>
    </source>
</evidence>
<dbReference type="OrthoDB" id="9775031at2"/>
<dbReference type="RefSeq" id="WP_148072944.1">
    <property type="nucleotide sequence ID" value="NZ_CP042913.1"/>
</dbReference>
<keyword evidence="11" id="KW-1185">Reference proteome</keyword>
<evidence type="ECO:0000256" key="4">
    <source>
        <dbReference type="ARBA" id="ARBA00022695"/>
    </source>
</evidence>
<comment type="catalytic activity">
    <reaction evidence="6">
        <text>alpha-D-glucosamine 1-phosphate + acetyl-CoA = N-acetyl-alpha-D-glucosamine 1-phosphate + CoA + H(+)</text>
        <dbReference type="Rhea" id="RHEA:13725"/>
        <dbReference type="ChEBI" id="CHEBI:15378"/>
        <dbReference type="ChEBI" id="CHEBI:57287"/>
        <dbReference type="ChEBI" id="CHEBI:57288"/>
        <dbReference type="ChEBI" id="CHEBI:57776"/>
        <dbReference type="ChEBI" id="CHEBI:58516"/>
        <dbReference type="EC" id="2.3.1.157"/>
    </reaction>
</comment>
<dbReference type="KEGG" id="bgok:Pr1d_15430"/>
<dbReference type="InterPro" id="IPR025877">
    <property type="entry name" value="MobA-like_NTP_Trfase"/>
</dbReference>
<evidence type="ECO:0000256" key="3">
    <source>
        <dbReference type="ARBA" id="ARBA00022679"/>
    </source>
</evidence>
<dbReference type="SUPFAM" id="SSF53448">
    <property type="entry name" value="Nucleotide-diphospho-sugar transferases"/>
    <property type="match status" value="1"/>
</dbReference>
<keyword evidence="3" id="KW-0808">Transferase</keyword>
<sequence length="255" mass="27713">MQNNPSESTSLAIVLAAGKGTRMKSELPKVLVPVAGRPMIRYVIDALNGAGIDRILVVVGYRSDLVRAELASEPNVEFVEQKEQLGTGHAVMMCRDQLAQHRGPVLIVAGDSPLLQVDSVRKLLENFSASECDCVIGTVDKEDPHGYGRIVRDDSGRFMGIVEEKDATSDQQGIREVNVSTYVFDSHQLVAALEQLTDKNAQGEYYITDCPAAMLAVGKNVAAEKVLQPCESMSINNTDELALVEAELQRMAPVK</sequence>
<dbReference type="EMBL" id="CP042913">
    <property type="protein sequence ID" value="QEG34269.1"/>
    <property type="molecule type" value="Genomic_DNA"/>
</dbReference>
<comment type="function">
    <text evidence="8">Catalyzes the last two sequential reactions in the de novo biosynthetic pathway for UDP-N-acetylglucosamine (UDP-GlcNAc). The C-terminal domain catalyzes the transfer of acetyl group from acetyl coenzyme A to glucosamine-1-phosphate (GlcN-1-P) to produce N-acetylglucosamine-1-phosphate (GlcNAc-1-P), which is converted into UDP-GlcNAc by the transfer of uridine 5-monophosphate (from uridine 5-triphosphate), a reaction catalyzed by the N-terminal domain.</text>
</comment>
<dbReference type="AlphaFoldDB" id="A0A5B9Q983"/>
<protein>
    <submittedName>
        <fullName evidence="10">Bifunctional protein GlmU</fullName>
    </submittedName>
</protein>
<dbReference type="InterPro" id="IPR050065">
    <property type="entry name" value="GlmU-like"/>
</dbReference>
<evidence type="ECO:0000259" key="9">
    <source>
        <dbReference type="Pfam" id="PF12804"/>
    </source>
</evidence>
<comment type="similarity">
    <text evidence="1">In the C-terminal section; belongs to the transferase hexapeptide repeat family.</text>
</comment>
<evidence type="ECO:0000313" key="10">
    <source>
        <dbReference type="EMBL" id="QEG34269.1"/>
    </source>
</evidence>
<accession>A0A5B9Q983</accession>
<dbReference type="InterPro" id="IPR029044">
    <property type="entry name" value="Nucleotide-diphossugar_trans"/>
</dbReference>
<evidence type="ECO:0000256" key="1">
    <source>
        <dbReference type="ARBA" id="ARBA00007707"/>
    </source>
</evidence>
<reference evidence="10 11" key="1">
    <citation type="submission" date="2019-08" db="EMBL/GenBank/DDBJ databases">
        <title>Deep-cultivation of Planctomycetes and their phenomic and genomic characterization uncovers novel biology.</title>
        <authorList>
            <person name="Wiegand S."/>
            <person name="Jogler M."/>
            <person name="Boedeker C."/>
            <person name="Pinto D."/>
            <person name="Vollmers J."/>
            <person name="Rivas-Marin E."/>
            <person name="Kohn T."/>
            <person name="Peeters S.H."/>
            <person name="Heuer A."/>
            <person name="Rast P."/>
            <person name="Oberbeckmann S."/>
            <person name="Bunk B."/>
            <person name="Jeske O."/>
            <person name="Meyerdierks A."/>
            <person name="Storesund J.E."/>
            <person name="Kallscheuer N."/>
            <person name="Luecker S."/>
            <person name="Lage O.M."/>
            <person name="Pohl T."/>
            <person name="Merkel B.J."/>
            <person name="Hornburger P."/>
            <person name="Mueller R.-W."/>
            <person name="Bruemmer F."/>
            <person name="Labrenz M."/>
            <person name="Spormann A.M."/>
            <person name="Op den Camp H."/>
            <person name="Overmann J."/>
            <person name="Amann R."/>
            <person name="Jetten M.S.M."/>
            <person name="Mascher T."/>
            <person name="Medema M.H."/>
            <person name="Devos D.P."/>
            <person name="Kaster A.-K."/>
            <person name="Ovreas L."/>
            <person name="Rohde M."/>
            <person name="Galperin M.Y."/>
            <person name="Jogler C."/>
        </authorList>
    </citation>
    <scope>NUCLEOTIDE SEQUENCE [LARGE SCALE GENOMIC DNA]</scope>
    <source>
        <strain evidence="10 11">Pr1d</strain>
    </source>
</reference>
<dbReference type="GO" id="GO:0003977">
    <property type="term" value="F:UDP-N-acetylglucosamine diphosphorylase activity"/>
    <property type="evidence" value="ECO:0007669"/>
    <property type="project" value="UniProtKB-EC"/>
</dbReference>
<comment type="catalytic activity">
    <reaction evidence="7">
        <text>N-acetyl-alpha-D-glucosamine 1-phosphate + UTP + H(+) = UDP-N-acetyl-alpha-D-glucosamine + diphosphate</text>
        <dbReference type="Rhea" id="RHEA:13509"/>
        <dbReference type="ChEBI" id="CHEBI:15378"/>
        <dbReference type="ChEBI" id="CHEBI:33019"/>
        <dbReference type="ChEBI" id="CHEBI:46398"/>
        <dbReference type="ChEBI" id="CHEBI:57705"/>
        <dbReference type="ChEBI" id="CHEBI:57776"/>
        <dbReference type="EC" id="2.7.7.23"/>
    </reaction>
</comment>
<proteinExistence type="inferred from homology"/>
<name>A0A5B9Q983_9BACT</name>
<evidence type="ECO:0000256" key="8">
    <source>
        <dbReference type="ARBA" id="ARBA00049628"/>
    </source>
</evidence>
<evidence type="ECO:0000256" key="2">
    <source>
        <dbReference type="ARBA" id="ARBA00007947"/>
    </source>
</evidence>
<gene>
    <name evidence="10" type="primary">glmU</name>
    <name evidence="10" type="ORF">Pr1d_15430</name>
</gene>
<dbReference type="Pfam" id="PF12804">
    <property type="entry name" value="NTP_transf_3"/>
    <property type="match status" value="1"/>
</dbReference>
<feature type="domain" description="MobA-like NTP transferase" evidence="9">
    <location>
        <begin position="12"/>
        <end position="153"/>
    </location>
</feature>
<keyword evidence="5" id="KW-0012">Acyltransferase</keyword>
<organism evidence="10 11">
    <name type="scientific">Bythopirellula goksoeyrii</name>
    <dbReference type="NCBI Taxonomy" id="1400387"/>
    <lineage>
        <taxon>Bacteria</taxon>
        <taxon>Pseudomonadati</taxon>
        <taxon>Planctomycetota</taxon>
        <taxon>Planctomycetia</taxon>
        <taxon>Pirellulales</taxon>
        <taxon>Lacipirellulaceae</taxon>
        <taxon>Bythopirellula</taxon>
    </lineage>
</organism>
<dbReference type="PANTHER" id="PTHR43584">
    <property type="entry name" value="NUCLEOTIDYL TRANSFERASE"/>
    <property type="match status" value="1"/>
</dbReference>
<dbReference type="Gene3D" id="3.90.550.10">
    <property type="entry name" value="Spore Coat Polysaccharide Biosynthesis Protein SpsA, Chain A"/>
    <property type="match status" value="1"/>
</dbReference>